<name>A0A3B0UE04_9ZZZZ</name>
<sequence>MFENETMKTKPFFLLIFFIAALLSCSSPRYINDSSSYKRQKELRASRSGGVVIDVLLTIGSLIFSSATESDAIYFPQGQRFKRFKLINTASDTMYVNMLTDATWDNEDYCDFMDIRIPPEKKSKILVPIGVIYNIYFGVTNDPEKDELLEVDTHEVRKVALTPGMTQGDWGE</sequence>
<accession>A0A3B0UE04</accession>
<proteinExistence type="predicted"/>
<organism evidence="1">
    <name type="scientific">hydrothermal vent metagenome</name>
    <dbReference type="NCBI Taxonomy" id="652676"/>
    <lineage>
        <taxon>unclassified sequences</taxon>
        <taxon>metagenomes</taxon>
        <taxon>ecological metagenomes</taxon>
    </lineage>
</organism>
<gene>
    <name evidence="1" type="ORF">MNBD_BACTEROID01-2572</name>
</gene>
<dbReference type="AlphaFoldDB" id="A0A3B0UE04"/>
<dbReference type="EMBL" id="UOEP01000198">
    <property type="protein sequence ID" value="VAW23507.1"/>
    <property type="molecule type" value="Genomic_DNA"/>
</dbReference>
<evidence type="ECO:0000313" key="1">
    <source>
        <dbReference type="EMBL" id="VAW23507.1"/>
    </source>
</evidence>
<reference evidence="1" key="1">
    <citation type="submission" date="2018-06" db="EMBL/GenBank/DDBJ databases">
        <authorList>
            <person name="Zhirakovskaya E."/>
        </authorList>
    </citation>
    <scope>NUCLEOTIDE SEQUENCE</scope>
</reference>
<protein>
    <submittedName>
        <fullName evidence="1">Uncharacterized protein</fullName>
    </submittedName>
</protein>